<dbReference type="RefSeq" id="WP_319973979.1">
    <property type="nucleotide sequence ID" value="NZ_JAXAVU010000004.1"/>
</dbReference>
<reference evidence="1 2" key="1">
    <citation type="submission" date="2023-11" db="EMBL/GenBank/DDBJ databases">
        <title>Lentzea sokolovensis, sp. nov., Lentzea kristufkii, sp. nov., and Lentzea miocenensis, sp. nov., rare actinobacteria from Sokolov Coal Basin, Miocene lacustrine sediment, Czech Republic.</title>
        <authorList>
            <person name="Lara A."/>
            <person name="Kotroba L."/>
            <person name="Nouioui I."/>
            <person name="Neumann-Schaal M."/>
            <person name="Mast Y."/>
            <person name="Chronakova A."/>
        </authorList>
    </citation>
    <scope>NUCLEOTIDE SEQUENCE [LARGE SCALE GENOMIC DNA]</scope>
    <source>
        <strain evidence="1 2">BCCO 10_0061</strain>
    </source>
</reference>
<dbReference type="Proteomes" id="UP001285352">
    <property type="component" value="Unassembled WGS sequence"/>
</dbReference>
<name>A0ABU4UQ90_9PSEU</name>
<organism evidence="1 2">
    <name type="scientific">Lentzea sokolovensis</name>
    <dbReference type="NCBI Taxonomy" id="3095429"/>
    <lineage>
        <taxon>Bacteria</taxon>
        <taxon>Bacillati</taxon>
        <taxon>Actinomycetota</taxon>
        <taxon>Actinomycetes</taxon>
        <taxon>Pseudonocardiales</taxon>
        <taxon>Pseudonocardiaceae</taxon>
        <taxon>Lentzea</taxon>
    </lineage>
</organism>
<accession>A0ABU4UQ90</accession>
<sequence>MERPGPVGDYRVSDGRYLAGLTGRLVELFAEPVPTTCVSMYLALPRRRGP</sequence>
<proteinExistence type="predicted"/>
<keyword evidence="2" id="KW-1185">Reference proteome</keyword>
<evidence type="ECO:0000313" key="1">
    <source>
        <dbReference type="EMBL" id="MDX8141658.1"/>
    </source>
</evidence>
<protein>
    <submittedName>
        <fullName evidence="1">Uncharacterized protein</fullName>
    </submittedName>
</protein>
<comment type="caution">
    <text evidence="1">The sequence shown here is derived from an EMBL/GenBank/DDBJ whole genome shotgun (WGS) entry which is preliminary data.</text>
</comment>
<dbReference type="EMBL" id="JAXAVU010000004">
    <property type="protein sequence ID" value="MDX8141658.1"/>
    <property type="molecule type" value="Genomic_DNA"/>
</dbReference>
<evidence type="ECO:0000313" key="2">
    <source>
        <dbReference type="Proteomes" id="UP001285352"/>
    </source>
</evidence>
<reference evidence="1 2" key="2">
    <citation type="submission" date="2023-11" db="EMBL/GenBank/DDBJ databases">
        <authorList>
            <person name="Lara A.C."/>
            <person name="Chronakova A."/>
        </authorList>
    </citation>
    <scope>NUCLEOTIDE SEQUENCE [LARGE SCALE GENOMIC DNA]</scope>
    <source>
        <strain evidence="1 2">BCCO 10_0061</strain>
    </source>
</reference>
<gene>
    <name evidence="1" type="ORF">SK854_06015</name>
</gene>